<organism evidence="2">
    <name type="scientific">viral metagenome</name>
    <dbReference type="NCBI Taxonomy" id="1070528"/>
    <lineage>
        <taxon>unclassified sequences</taxon>
        <taxon>metagenomes</taxon>
        <taxon>organismal metagenomes</taxon>
    </lineage>
</organism>
<feature type="coiled-coil region" evidence="1">
    <location>
        <begin position="25"/>
        <end position="52"/>
    </location>
</feature>
<protein>
    <recommendedName>
        <fullName evidence="3">Rubrerythrin diiron-binding domain-containing protein</fullName>
    </recommendedName>
</protein>
<accession>A0A6M3ID39</accession>
<evidence type="ECO:0000256" key="1">
    <source>
        <dbReference type="SAM" id="Coils"/>
    </source>
</evidence>
<gene>
    <name evidence="2" type="ORF">MM415B02061_0002</name>
</gene>
<proteinExistence type="predicted"/>
<name>A0A6M3ID39_9ZZZZ</name>
<dbReference type="EMBL" id="MT141153">
    <property type="protein sequence ID" value="QJA55344.1"/>
    <property type="molecule type" value="Genomic_DNA"/>
</dbReference>
<evidence type="ECO:0000313" key="2">
    <source>
        <dbReference type="EMBL" id="QJA55344.1"/>
    </source>
</evidence>
<evidence type="ECO:0008006" key="3">
    <source>
        <dbReference type="Google" id="ProtNLM"/>
    </source>
</evidence>
<keyword evidence="1" id="KW-0175">Coiled coil</keyword>
<dbReference type="AlphaFoldDB" id="A0A6M3ID39"/>
<sequence length="75" mass="8616">MAELLPKEAKRVAVCHLLDYNSKDEEAADAAYQQLENALEAAEADKRDIADIAAIRKDEIDHFQTIQRLKQRFRC</sequence>
<reference evidence="2" key="1">
    <citation type="submission" date="2020-03" db="EMBL/GenBank/DDBJ databases">
        <title>The deep terrestrial virosphere.</title>
        <authorList>
            <person name="Holmfeldt K."/>
            <person name="Nilsson E."/>
            <person name="Simone D."/>
            <person name="Lopez-Fernandez M."/>
            <person name="Wu X."/>
            <person name="de Brujin I."/>
            <person name="Lundin D."/>
            <person name="Andersson A."/>
            <person name="Bertilsson S."/>
            <person name="Dopson M."/>
        </authorList>
    </citation>
    <scope>NUCLEOTIDE SEQUENCE</scope>
    <source>
        <strain evidence="2">MM415B02061</strain>
    </source>
</reference>